<protein>
    <submittedName>
        <fullName evidence="3">NAD-binding protein</fullName>
    </submittedName>
</protein>
<keyword evidence="1" id="KW-0560">Oxidoreductase</keyword>
<gene>
    <name evidence="3" type="ORF">LLY24_03015</name>
</gene>
<name>A0ABT2E9N0_9GAMM</name>
<dbReference type="Proteomes" id="UP001165542">
    <property type="component" value="Unassembled WGS sequence"/>
</dbReference>
<sequence length="106" mass="11642">MAAEAASMANALGVFQQKLLEICSQGGANSAMLAPVIEWVLERECTKLKFSLGNAEKDMRYLTETLATYQARSAMLPPLCEFLSRAKKDQGEDSFVPTAYDTCVKK</sequence>
<evidence type="ECO:0000313" key="4">
    <source>
        <dbReference type="Proteomes" id="UP001165542"/>
    </source>
</evidence>
<reference evidence="3" key="1">
    <citation type="submission" date="2021-11" db="EMBL/GenBank/DDBJ databases">
        <title>Halomonas sp., isolated from a coastal aquaculture zone in Dongshan Bay.</title>
        <authorList>
            <person name="Lin W."/>
        </authorList>
    </citation>
    <scope>NUCLEOTIDE SEQUENCE</scope>
    <source>
        <strain evidence="3">Yzlin-01</strain>
    </source>
</reference>
<proteinExistence type="predicted"/>
<organism evidence="3 4">
    <name type="scientific">Halomonas dongshanensis</name>
    <dbReference type="NCBI Taxonomy" id="2890835"/>
    <lineage>
        <taxon>Bacteria</taxon>
        <taxon>Pseudomonadati</taxon>
        <taxon>Pseudomonadota</taxon>
        <taxon>Gammaproteobacteria</taxon>
        <taxon>Oceanospirillales</taxon>
        <taxon>Halomonadaceae</taxon>
        <taxon>Halomonas</taxon>
    </lineage>
</organism>
<accession>A0ABT2E9N0</accession>
<dbReference type="InterPro" id="IPR013328">
    <property type="entry name" value="6PGD_dom2"/>
</dbReference>
<dbReference type="InterPro" id="IPR008927">
    <property type="entry name" value="6-PGluconate_DH-like_C_sf"/>
</dbReference>
<keyword evidence="4" id="KW-1185">Reference proteome</keyword>
<evidence type="ECO:0000256" key="1">
    <source>
        <dbReference type="ARBA" id="ARBA00023002"/>
    </source>
</evidence>
<feature type="domain" description="3-hydroxyisobutyrate dehydrogenase-like NAD-binding" evidence="2">
    <location>
        <begin position="2"/>
        <end position="93"/>
    </location>
</feature>
<evidence type="ECO:0000259" key="2">
    <source>
        <dbReference type="Pfam" id="PF14833"/>
    </source>
</evidence>
<comment type="caution">
    <text evidence="3">The sequence shown here is derived from an EMBL/GenBank/DDBJ whole genome shotgun (WGS) entry which is preliminary data.</text>
</comment>
<evidence type="ECO:0000313" key="3">
    <source>
        <dbReference type="EMBL" id="MCS2608290.1"/>
    </source>
</evidence>
<dbReference type="Gene3D" id="1.10.1040.10">
    <property type="entry name" value="N-(1-d-carboxylethyl)-l-norvaline Dehydrogenase, domain 2"/>
    <property type="match status" value="1"/>
</dbReference>
<dbReference type="EMBL" id="JAJISC010000001">
    <property type="protein sequence ID" value="MCS2608290.1"/>
    <property type="molecule type" value="Genomic_DNA"/>
</dbReference>
<dbReference type="Pfam" id="PF14833">
    <property type="entry name" value="NAD_binding_11"/>
    <property type="match status" value="1"/>
</dbReference>
<dbReference type="InterPro" id="IPR029154">
    <property type="entry name" value="HIBADH-like_NADP-bd"/>
</dbReference>
<dbReference type="SUPFAM" id="SSF48179">
    <property type="entry name" value="6-phosphogluconate dehydrogenase C-terminal domain-like"/>
    <property type="match status" value="1"/>
</dbReference>